<comment type="similarity">
    <text evidence="2">Belongs to the RNase K family.</text>
</comment>
<reference evidence="7" key="2">
    <citation type="submission" date="2010-03" db="EMBL/GenBank/DDBJ databases">
        <title>Lepeophtheirus salmonis ESTs and full-length cDNAs.</title>
        <authorList>
            <person name="Yasuike M."/>
            <person name="von Schalburg K."/>
            <person name="Cooper G."/>
            <person name="Leong J."/>
            <person name="Jones S.R.M."/>
            <person name="Koop B.F."/>
        </authorList>
    </citation>
    <scope>NUCLEOTIDE SEQUENCE</scope>
    <source>
        <tissue evidence="7">Whole</tissue>
    </source>
</reference>
<evidence type="ECO:0000313" key="8">
    <source>
        <dbReference type="EMBL" id="ADD38258.1"/>
    </source>
</evidence>
<dbReference type="EMBL" id="BT120458">
    <property type="protein sequence ID" value="ADD24098.1"/>
    <property type="molecule type" value="mRNA"/>
</dbReference>
<feature type="transmembrane region" description="Helical" evidence="6">
    <location>
        <begin position="64"/>
        <end position="83"/>
    </location>
</feature>
<evidence type="ECO:0000256" key="2">
    <source>
        <dbReference type="ARBA" id="ARBA00008458"/>
    </source>
</evidence>
<keyword evidence="5 6" id="KW-0472">Membrane</keyword>
<proteinExistence type="evidence at transcript level"/>
<dbReference type="GO" id="GO:0016020">
    <property type="term" value="C:membrane"/>
    <property type="evidence" value="ECO:0007669"/>
    <property type="project" value="UniProtKB-SubCell"/>
</dbReference>
<dbReference type="OrthoDB" id="67317at2759"/>
<reference evidence="8" key="1">
    <citation type="submission" date="2010-03" db="EMBL/GenBank/DDBJ databases">
        <title>Atlantic Lepeophtheirus salmonis ESTs and full-length cDNAs.</title>
        <authorList>
            <person name="Yasuike M."/>
            <person name="von Schalburg K."/>
            <person name="Cooper G."/>
            <person name="Leong J."/>
            <person name="Nilsen F."/>
            <person name="Jones S.R.M."/>
            <person name="Koop B.F."/>
        </authorList>
    </citation>
    <scope>NUCLEOTIDE SEQUENCE</scope>
    <source>
        <strain evidence="8">Atlantic form</strain>
        <tissue evidence="8">Mixed tissue</tissue>
    </source>
</reference>
<evidence type="ECO:0000256" key="6">
    <source>
        <dbReference type="SAM" id="Phobius"/>
    </source>
</evidence>
<evidence type="ECO:0000313" key="9">
    <source>
        <dbReference type="EMBL" id="CDW21117.1"/>
    </source>
</evidence>
<evidence type="ECO:0000313" key="7">
    <source>
        <dbReference type="EMBL" id="ADD24098.1"/>
    </source>
</evidence>
<evidence type="ECO:0000256" key="3">
    <source>
        <dbReference type="ARBA" id="ARBA00022692"/>
    </source>
</evidence>
<protein>
    <submittedName>
        <fullName evidence="7">Ribonuclease kappa</fullName>
    </submittedName>
</protein>
<dbReference type="EMBL" id="BT121328">
    <property type="protein sequence ID" value="ADD38258.1"/>
    <property type="molecule type" value="mRNA"/>
</dbReference>
<organism evidence="7">
    <name type="scientific">Lepeophtheirus salmonis</name>
    <name type="common">Salmon louse</name>
    <name type="synonym">Caligus salmonis</name>
    <dbReference type="NCBI Taxonomy" id="72036"/>
    <lineage>
        <taxon>Eukaryota</taxon>
        <taxon>Metazoa</taxon>
        <taxon>Ecdysozoa</taxon>
        <taxon>Arthropoda</taxon>
        <taxon>Crustacea</taxon>
        <taxon>Multicrustacea</taxon>
        <taxon>Hexanauplia</taxon>
        <taxon>Copepoda</taxon>
        <taxon>Siphonostomatoida</taxon>
        <taxon>Caligidae</taxon>
        <taxon>Lepeophtheirus</taxon>
    </lineage>
</organism>
<keyword evidence="3 6" id="KW-0812">Transmembrane</keyword>
<evidence type="ECO:0000256" key="4">
    <source>
        <dbReference type="ARBA" id="ARBA00022989"/>
    </source>
</evidence>
<name>D3PFQ2_LEPSM</name>
<reference evidence="9" key="3">
    <citation type="submission" date="2014-05" db="EMBL/GenBank/DDBJ databases">
        <authorList>
            <person name="Chronopoulou M."/>
        </authorList>
    </citation>
    <scope>NUCLEOTIDE SEQUENCE</scope>
    <source>
        <tissue evidence="9">Whole organism</tissue>
    </source>
</reference>
<evidence type="ECO:0000256" key="5">
    <source>
        <dbReference type="ARBA" id="ARBA00023136"/>
    </source>
</evidence>
<sequence>MPLCGPKLSLFGAVLSVWGIVQLTLMGVFFYTNSVALVEDLPLKDHYDSEEAFVTDMNIQYHQSAINCWIAALLYLVTFCVSVQQFWMNNRSTYSV</sequence>
<dbReference type="GO" id="GO:0004521">
    <property type="term" value="F:RNA endonuclease activity"/>
    <property type="evidence" value="ECO:0007669"/>
    <property type="project" value="InterPro"/>
</dbReference>
<dbReference type="PANTHER" id="PTHR31733">
    <property type="entry name" value="RIBONUCLEASE KAPPA"/>
    <property type="match status" value="1"/>
</dbReference>
<keyword evidence="4 6" id="KW-1133">Transmembrane helix</keyword>
<evidence type="ECO:0000256" key="1">
    <source>
        <dbReference type="ARBA" id="ARBA00004141"/>
    </source>
</evidence>
<feature type="transmembrane region" description="Helical" evidence="6">
    <location>
        <begin position="12"/>
        <end position="32"/>
    </location>
</feature>
<comment type="subcellular location">
    <subcellularLocation>
        <location evidence="1">Membrane</location>
        <topology evidence="1">Multi-pass membrane protein</topology>
    </subcellularLocation>
</comment>
<dbReference type="InterPro" id="IPR026770">
    <property type="entry name" value="RNase_K"/>
</dbReference>
<gene>
    <name evidence="7" type="primary">RNK</name>
    <name evidence="9" type="synonym">Dwil\GK10758</name>
</gene>
<accession>D3PFQ2</accession>
<dbReference type="AlphaFoldDB" id="D3PFQ2"/>
<dbReference type="EMBL" id="HACA01003756">
    <property type="protein sequence ID" value="CDW21117.1"/>
    <property type="molecule type" value="Transcribed_RNA"/>
</dbReference>